<accession>A0A8J5S7T5</accession>
<gene>
    <name evidence="2" type="ORF">GUJ93_ZPchr0002g24945</name>
</gene>
<reference evidence="2" key="2">
    <citation type="submission" date="2021-02" db="EMBL/GenBank/DDBJ databases">
        <authorList>
            <person name="Kimball J.A."/>
            <person name="Haas M.W."/>
            <person name="Macchietto M."/>
            <person name="Kono T."/>
            <person name="Duquette J."/>
            <person name="Shao M."/>
        </authorList>
    </citation>
    <scope>NUCLEOTIDE SEQUENCE</scope>
    <source>
        <tissue evidence="2">Fresh leaf tissue</tissue>
    </source>
</reference>
<dbReference type="Proteomes" id="UP000729402">
    <property type="component" value="Unassembled WGS sequence"/>
</dbReference>
<proteinExistence type="predicted"/>
<evidence type="ECO:0000256" key="1">
    <source>
        <dbReference type="SAM" id="MobiDB-lite"/>
    </source>
</evidence>
<dbReference type="AlphaFoldDB" id="A0A8J5S7T5"/>
<reference evidence="2" key="1">
    <citation type="journal article" date="2021" name="bioRxiv">
        <title>Whole Genome Assembly and Annotation of Northern Wild Rice, Zizania palustris L., Supports a Whole Genome Duplication in the Zizania Genus.</title>
        <authorList>
            <person name="Haas M."/>
            <person name="Kono T."/>
            <person name="Macchietto M."/>
            <person name="Millas R."/>
            <person name="McGilp L."/>
            <person name="Shao M."/>
            <person name="Duquette J."/>
            <person name="Hirsch C.N."/>
            <person name="Kimball J."/>
        </authorList>
    </citation>
    <scope>NUCLEOTIDE SEQUENCE</scope>
    <source>
        <tissue evidence="2">Fresh leaf tissue</tissue>
    </source>
</reference>
<name>A0A8J5S7T5_ZIZPA</name>
<sequence length="100" mass="11239">MFDSNRAGRYREGSMLAFEGGGLCEPPPYRREAHLPPPHSLRPQDQHRRLPAVRLDGATCSSSSPARRRRTKPPPQLLTDVAFDACWTGRIPSAERRVFA</sequence>
<protein>
    <submittedName>
        <fullName evidence="2">Uncharacterized protein</fullName>
    </submittedName>
</protein>
<organism evidence="2 3">
    <name type="scientific">Zizania palustris</name>
    <name type="common">Northern wild rice</name>
    <dbReference type="NCBI Taxonomy" id="103762"/>
    <lineage>
        <taxon>Eukaryota</taxon>
        <taxon>Viridiplantae</taxon>
        <taxon>Streptophyta</taxon>
        <taxon>Embryophyta</taxon>
        <taxon>Tracheophyta</taxon>
        <taxon>Spermatophyta</taxon>
        <taxon>Magnoliopsida</taxon>
        <taxon>Liliopsida</taxon>
        <taxon>Poales</taxon>
        <taxon>Poaceae</taxon>
        <taxon>BOP clade</taxon>
        <taxon>Oryzoideae</taxon>
        <taxon>Oryzeae</taxon>
        <taxon>Zizaniinae</taxon>
        <taxon>Zizania</taxon>
    </lineage>
</organism>
<evidence type="ECO:0000313" key="2">
    <source>
        <dbReference type="EMBL" id="KAG8057325.1"/>
    </source>
</evidence>
<comment type="caution">
    <text evidence="2">The sequence shown here is derived from an EMBL/GenBank/DDBJ whole genome shotgun (WGS) entry which is preliminary data.</text>
</comment>
<keyword evidence="3" id="KW-1185">Reference proteome</keyword>
<feature type="region of interest" description="Disordered" evidence="1">
    <location>
        <begin position="17"/>
        <end position="75"/>
    </location>
</feature>
<dbReference type="EMBL" id="JAAALK010000287">
    <property type="protein sequence ID" value="KAG8057325.1"/>
    <property type="molecule type" value="Genomic_DNA"/>
</dbReference>
<evidence type="ECO:0000313" key="3">
    <source>
        <dbReference type="Proteomes" id="UP000729402"/>
    </source>
</evidence>